<organism evidence="3 4">
    <name type="scientific">Candidatus Roizmanbacteria bacterium RIFCSPHIGHO2_01_FULL_39_12c</name>
    <dbReference type="NCBI Taxonomy" id="1802031"/>
    <lineage>
        <taxon>Bacteria</taxon>
        <taxon>Candidatus Roizmaniibacteriota</taxon>
    </lineage>
</organism>
<evidence type="ECO:0000259" key="2">
    <source>
        <dbReference type="Pfam" id="PF13240"/>
    </source>
</evidence>
<dbReference type="Pfam" id="PF10754">
    <property type="entry name" value="DUF2569"/>
    <property type="match status" value="1"/>
</dbReference>
<evidence type="ECO:0000313" key="3">
    <source>
        <dbReference type="EMBL" id="OGK17716.1"/>
    </source>
</evidence>
<keyword evidence="1" id="KW-0812">Transmembrane</keyword>
<name>A0A1F7GFV2_9BACT</name>
<feature type="domain" description="Zinc-ribbon" evidence="2">
    <location>
        <begin position="2"/>
        <end position="23"/>
    </location>
</feature>
<evidence type="ECO:0000256" key="1">
    <source>
        <dbReference type="SAM" id="Phobius"/>
    </source>
</evidence>
<dbReference type="Proteomes" id="UP000177208">
    <property type="component" value="Unassembled WGS sequence"/>
</dbReference>
<proteinExistence type="predicted"/>
<gene>
    <name evidence="3" type="ORF">A2774_02015</name>
</gene>
<dbReference type="InterPro" id="IPR019690">
    <property type="entry name" value="DUF2569"/>
</dbReference>
<feature type="transmembrane region" description="Helical" evidence="1">
    <location>
        <begin position="129"/>
        <end position="149"/>
    </location>
</feature>
<evidence type="ECO:0000313" key="4">
    <source>
        <dbReference type="Proteomes" id="UP000177208"/>
    </source>
</evidence>
<feature type="transmembrane region" description="Helical" evidence="1">
    <location>
        <begin position="59"/>
        <end position="79"/>
    </location>
</feature>
<feature type="transmembrane region" description="Helical" evidence="1">
    <location>
        <begin position="169"/>
        <end position="187"/>
    </location>
</feature>
<comment type="caution">
    <text evidence="3">The sequence shown here is derived from an EMBL/GenBank/DDBJ whole genome shotgun (WGS) entry which is preliminary data.</text>
</comment>
<accession>A0A1F7GFV2</accession>
<sequence>MYCNNCGKHNPEDSKFCKHCGAEIVRVSAEHKADSLAQSEVKSSTTETTEKGKAGLTGWLALVGLGLIIGLFIQGYGALEYLPLLSDTYNIPGYLTLLQLEFIGSIFFTVATAYLLYLYLKKNERFPRYYFIFLIASIVYVILDHLLLASLSAPTQELQKVISDALSENTSVVGRTIIVSTIWALYIKKSKQVKVAFTKN</sequence>
<dbReference type="EMBL" id="MFZG01000001">
    <property type="protein sequence ID" value="OGK17716.1"/>
    <property type="molecule type" value="Genomic_DNA"/>
</dbReference>
<keyword evidence="1" id="KW-1133">Transmembrane helix</keyword>
<keyword evidence="1" id="KW-0472">Membrane</keyword>
<dbReference type="AlphaFoldDB" id="A0A1F7GFV2"/>
<dbReference type="Pfam" id="PF13240">
    <property type="entry name" value="Zn_Ribbon_1"/>
    <property type="match status" value="1"/>
</dbReference>
<dbReference type="InterPro" id="IPR026870">
    <property type="entry name" value="Zinc_ribbon_dom"/>
</dbReference>
<protein>
    <recommendedName>
        <fullName evidence="2">Zinc-ribbon domain-containing protein</fullName>
    </recommendedName>
</protein>
<reference evidence="3 4" key="1">
    <citation type="journal article" date="2016" name="Nat. Commun.">
        <title>Thousands of microbial genomes shed light on interconnected biogeochemical processes in an aquifer system.</title>
        <authorList>
            <person name="Anantharaman K."/>
            <person name="Brown C.T."/>
            <person name="Hug L.A."/>
            <person name="Sharon I."/>
            <person name="Castelle C.J."/>
            <person name="Probst A.J."/>
            <person name="Thomas B.C."/>
            <person name="Singh A."/>
            <person name="Wilkins M.J."/>
            <person name="Karaoz U."/>
            <person name="Brodie E.L."/>
            <person name="Williams K.H."/>
            <person name="Hubbard S.S."/>
            <person name="Banfield J.F."/>
        </authorList>
    </citation>
    <scope>NUCLEOTIDE SEQUENCE [LARGE SCALE GENOMIC DNA]</scope>
</reference>
<feature type="transmembrane region" description="Helical" evidence="1">
    <location>
        <begin position="91"/>
        <end position="117"/>
    </location>
</feature>